<evidence type="ECO:0000256" key="1">
    <source>
        <dbReference type="ARBA" id="ARBA00009670"/>
    </source>
</evidence>
<feature type="compositionally biased region" description="Polar residues" evidence="2">
    <location>
        <begin position="23"/>
        <end position="34"/>
    </location>
</feature>
<dbReference type="SUPFAM" id="SSF56112">
    <property type="entry name" value="Protein kinase-like (PK-like)"/>
    <property type="match status" value="1"/>
</dbReference>
<comment type="caution">
    <text evidence="4">The sequence shown here is derived from an EMBL/GenBank/DDBJ whole genome shotgun (WGS) entry which is preliminary data.</text>
</comment>
<dbReference type="PANTHER" id="PTHR10566">
    <property type="entry name" value="CHAPERONE-ACTIVITY OF BC1 COMPLEX CABC1 -RELATED"/>
    <property type="match status" value="1"/>
</dbReference>
<dbReference type="Proteomes" id="UP001190926">
    <property type="component" value="Unassembled WGS sequence"/>
</dbReference>
<evidence type="ECO:0000313" key="5">
    <source>
        <dbReference type="Proteomes" id="UP001190926"/>
    </source>
</evidence>
<keyword evidence="4" id="KW-0808">Transferase</keyword>
<protein>
    <submittedName>
        <fullName evidence="4">Protein kinase superfamily protein</fullName>
    </submittedName>
</protein>
<keyword evidence="4" id="KW-0418">Kinase</keyword>
<gene>
    <name evidence="4" type="ORF">C2S53_015761</name>
</gene>
<dbReference type="InterPro" id="IPR004147">
    <property type="entry name" value="ABC1_dom"/>
</dbReference>
<feature type="region of interest" description="Disordered" evidence="2">
    <location>
        <begin position="1"/>
        <end position="41"/>
    </location>
</feature>
<dbReference type="Gene3D" id="1.10.510.10">
    <property type="entry name" value="Transferase(Phosphotransferase) domain 1"/>
    <property type="match status" value="1"/>
</dbReference>
<dbReference type="CDD" id="cd05121">
    <property type="entry name" value="ABC1_ADCK3-like"/>
    <property type="match status" value="1"/>
</dbReference>
<dbReference type="InterPro" id="IPR011009">
    <property type="entry name" value="Kinase-like_dom_sf"/>
</dbReference>
<dbReference type="EMBL" id="SDAM02000066">
    <property type="protein sequence ID" value="KAH6832717.1"/>
    <property type="molecule type" value="Genomic_DNA"/>
</dbReference>
<evidence type="ECO:0000256" key="2">
    <source>
        <dbReference type="SAM" id="MobiDB-lite"/>
    </source>
</evidence>
<evidence type="ECO:0000313" key="4">
    <source>
        <dbReference type="EMBL" id="KAH6832717.1"/>
    </source>
</evidence>
<comment type="similarity">
    <text evidence="1">Belongs to the protein kinase superfamily. ADCK protein kinase family.</text>
</comment>
<dbReference type="PANTHER" id="PTHR10566:SF123">
    <property type="entry name" value="PROTEIN KINASE SUPERFAMILY PROTEIN"/>
    <property type="match status" value="1"/>
</dbReference>
<reference evidence="4 5" key="1">
    <citation type="journal article" date="2021" name="Nat. Commun.">
        <title>Incipient diploidization of the medicinal plant Perilla within 10,000 years.</title>
        <authorList>
            <person name="Zhang Y."/>
            <person name="Shen Q."/>
            <person name="Leng L."/>
            <person name="Zhang D."/>
            <person name="Chen S."/>
            <person name="Shi Y."/>
            <person name="Ning Z."/>
            <person name="Chen S."/>
        </authorList>
    </citation>
    <scope>NUCLEOTIDE SEQUENCE [LARGE SCALE GENOMIC DNA]</scope>
    <source>
        <strain evidence="5">cv. PC099</strain>
    </source>
</reference>
<accession>A0AAD4JFC2</accession>
<evidence type="ECO:0000259" key="3">
    <source>
        <dbReference type="PROSITE" id="PS50011"/>
    </source>
</evidence>
<dbReference type="GO" id="GO:0005524">
    <property type="term" value="F:ATP binding"/>
    <property type="evidence" value="ECO:0007669"/>
    <property type="project" value="InterPro"/>
</dbReference>
<dbReference type="GO" id="GO:0004672">
    <property type="term" value="F:protein kinase activity"/>
    <property type="evidence" value="ECO:0007669"/>
    <property type="project" value="InterPro"/>
</dbReference>
<organism evidence="4 5">
    <name type="scientific">Perilla frutescens var. hirtella</name>
    <name type="common">Perilla citriodora</name>
    <name type="synonym">Perilla setoyensis</name>
    <dbReference type="NCBI Taxonomy" id="608512"/>
    <lineage>
        <taxon>Eukaryota</taxon>
        <taxon>Viridiplantae</taxon>
        <taxon>Streptophyta</taxon>
        <taxon>Embryophyta</taxon>
        <taxon>Tracheophyta</taxon>
        <taxon>Spermatophyta</taxon>
        <taxon>Magnoliopsida</taxon>
        <taxon>eudicotyledons</taxon>
        <taxon>Gunneridae</taxon>
        <taxon>Pentapetalae</taxon>
        <taxon>asterids</taxon>
        <taxon>lamiids</taxon>
        <taxon>Lamiales</taxon>
        <taxon>Lamiaceae</taxon>
        <taxon>Nepetoideae</taxon>
        <taxon>Elsholtzieae</taxon>
        <taxon>Perilla</taxon>
    </lineage>
</organism>
<feature type="domain" description="Protein kinase" evidence="3">
    <location>
        <begin position="276"/>
        <end position="581"/>
    </location>
</feature>
<keyword evidence="5" id="KW-1185">Reference proteome</keyword>
<dbReference type="InterPro" id="IPR000719">
    <property type="entry name" value="Prot_kinase_dom"/>
</dbReference>
<proteinExistence type="inferred from homology"/>
<dbReference type="InterPro" id="IPR050154">
    <property type="entry name" value="UbiB_kinase"/>
</dbReference>
<dbReference type="PROSITE" id="PS50011">
    <property type="entry name" value="PROTEIN_KINASE_DOM"/>
    <property type="match status" value="1"/>
</dbReference>
<sequence length="814" mass="91310">MASVSPPAAVLCHAGRRPRAGRNQFSRNSENASPKNERKLRKSGGALGNVMEVVQKDVSYLRDGLSKGLEWANKAFRIPEVSKSVEEFVWLRNAEDPQAALLRFPSWPQPCYPELSGTDLFLADLKALEVYASYFYYLSKMWTKPLPETYDAEEVTEYFTLRPHVVGLRLLEVFTAFASATIKSRISRISSGTEEDARGSVSDHNFGILLKETMLNLGPTFIKVGQSLSTRPDIIGHEVSKALSELHDQIPPFPRAEAMKIMEEELGSPVDTYFSYVSEDPVAAASFGQVYKARTVDGFDVAVKVQRPNLRHIVVRDIYILRIGLGLLQKIAKRKNDIRLYADELGKGLIGELDYNLEAANALEFMEVHSQFTFICSPKVFQHLTKKRVLTMEWMAGDSPTELISVSSEESNRKLLDLVNKGVEASLVQLLETGLMHADPHPGNLRYTSSGKIGFIDFGLLCRMEKKHQFAMLASIVHIVNGDWASLVYDLTEMDVIRPGTNIRRFTMDLEDALGELEFKNGIPDIKFSRVLSKIWSVALKYHCRMPPYFVLVLRSLGSLEGLAIAANPTFKTFEAAYPYVVQKLLVDNSAATRRILYSVVFNRRKEFQWQKLAVFLRIGATRKGLQSLVPQNARTSLVQSANKIAPEVNLANLALKILPSKNGLVLRRLLMTANGASLIRAMVSDEARFFREQLCQVVADILYKWISGAVEKGLNLPKLSSPFRVATGANDPQVSSTNDEYESILRDRRLRVIFFKSFNSARKDPLLLFRFCWASFSMLFVASAMACRRVLAALVGAYLSRVSYNSRQIATPA</sequence>
<dbReference type="Pfam" id="PF03109">
    <property type="entry name" value="ABC1"/>
    <property type="match status" value="1"/>
</dbReference>
<dbReference type="AlphaFoldDB" id="A0AAD4JFC2"/>
<name>A0AAD4JFC2_PERFH</name>